<keyword evidence="1" id="KW-0812">Transmembrane</keyword>
<dbReference type="Proteomes" id="UP000241118">
    <property type="component" value="Unassembled WGS sequence"/>
</dbReference>
<evidence type="ECO:0000313" key="3">
    <source>
        <dbReference type="Proteomes" id="UP000241118"/>
    </source>
</evidence>
<keyword evidence="1" id="KW-0472">Membrane</keyword>
<dbReference type="Pfam" id="PF11239">
    <property type="entry name" value="DUF3040"/>
    <property type="match status" value="1"/>
</dbReference>
<proteinExistence type="predicted"/>
<keyword evidence="1" id="KW-1133">Transmembrane helix</keyword>
<evidence type="ECO:0008006" key="4">
    <source>
        <dbReference type="Google" id="ProtNLM"/>
    </source>
</evidence>
<dbReference type="InterPro" id="IPR021401">
    <property type="entry name" value="DUF3040"/>
</dbReference>
<dbReference type="RefSeq" id="WP_106614345.1">
    <property type="nucleotide sequence ID" value="NZ_PYAX01000002.1"/>
</dbReference>
<comment type="caution">
    <text evidence="2">The sequence shown here is derived from an EMBL/GenBank/DDBJ whole genome shotgun (WGS) entry which is preliminary data.</text>
</comment>
<evidence type="ECO:0000313" key="2">
    <source>
        <dbReference type="EMBL" id="PSL57398.1"/>
    </source>
</evidence>
<reference evidence="2 3" key="1">
    <citation type="submission" date="2018-03" db="EMBL/GenBank/DDBJ databases">
        <title>Genomic Encyclopedia of Type Strains, Phase III (KMG-III): the genomes of soil and plant-associated and newly described type strains.</title>
        <authorList>
            <person name="Whitman W."/>
        </authorList>
    </citation>
    <scope>NUCLEOTIDE SEQUENCE [LARGE SCALE GENOMIC DNA]</scope>
    <source>
        <strain evidence="2 3">CGMCC 4.7097</strain>
    </source>
</reference>
<dbReference type="AlphaFoldDB" id="A0A2P8IFZ9"/>
<feature type="transmembrane region" description="Helical" evidence="1">
    <location>
        <begin position="43"/>
        <end position="60"/>
    </location>
</feature>
<keyword evidence="3" id="KW-1185">Reference proteome</keyword>
<gene>
    <name evidence="2" type="ORF">B0I31_102376</name>
</gene>
<name>A0A2P8IFZ9_SACCR</name>
<sequence length="102" mass="10609">MDRKAGHDDERALTEIERELTAEDPALAAALGTVSPVRRPARWMALTALGGLVLLAGFLVDSPVTTVLGAGGAVAGSLMLLWSTLDQGSGPDQGGRMPMWPV</sequence>
<organism evidence="2 3">
    <name type="scientific">Saccharothrix carnea</name>
    <dbReference type="NCBI Taxonomy" id="1280637"/>
    <lineage>
        <taxon>Bacteria</taxon>
        <taxon>Bacillati</taxon>
        <taxon>Actinomycetota</taxon>
        <taxon>Actinomycetes</taxon>
        <taxon>Pseudonocardiales</taxon>
        <taxon>Pseudonocardiaceae</taxon>
        <taxon>Saccharothrix</taxon>
    </lineage>
</organism>
<evidence type="ECO:0000256" key="1">
    <source>
        <dbReference type="SAM" id="Phobius"/>
    </source>
</evidence>
<dbReference type="EMBL" id="PYAX01000002">
    <property type="protein sequence ID" value="PSL57398.1"/>
    <property type="molecule type" value="Genomic_DNA"/>
</dbReference>
<protein>
    <recommendedName>
        <fullName evidence="4">DUF3040 family protein</fullName>
    </recommendedName>
</protein>
<accession>A0A2P8IFZ9</accession>
<feature type="transmembrane region" description="Helical" evidence="1">
    <location>
        <begin position="66"/>
        <end position="85"/>
    </location>
</feature>